<organism evidence="1">
    <name type="scientific">Desulfurella acetivorans</name>
    <dbReference type="NCBI Taxonomy" id="33002"/>
    <lineage>
        <taxon>Bacteria</taxon>
        <taxon>Pseudomonadati</taxon>
        <taxon>Campylobacterota</taxon>
        <taxon>Desulfurellia</taxon>
        <taxon>Desulfurellales</taxon>
        <taxon>Desulfurellaceae</taxon>
        <taxon>Desulfurella</taxon>
    </lineage>
</organism>
<dbReference type="EMBL" id="DRZX01000016">
    <property type="protein sequence ID" value="HHS48312.1"/>
    <property type="molecule type" value="Genomic_DNA"/>
</dbReference>
<accession>A0A7C6E9M0</accession>
<protein>
    <submittedName>
        <fullName evidence="1">Uncharacterized protein</fullName>
    </submittedName>
</protein>
<sequence>MNQDELKKEIFDKKVRNLYIFNSDDYFLKRTYIERLSKSLGLSVQKYTYMSFREFSQELSRLCCIDLFGQKTIKHLRLNFELDQLIDIKNSENIIILDPIKCSDKLKSDSIVNFRRLKPQEIKAY</sequence>
<dbReference type="Proteomes" id="UP000886400">
    <property type="component" value="Unassembled WGS sequence"/>
</dbReference>
<name>A0A7C6E9M0_DESAE</name>
<comment type="caution">
    <text evidence="1">The sequence shown here is derived from an EMBL/GenBank/DDBJ whole genome shotgun (WGS) entry which is preliminary data.</text>
</comment>
<evidence type="ECO:0000313" key="1">
    <source>
        <dbReference type="EMBL" id="HHS48312.1"/>
    </source>
</evidence>
<dbReference type="AlphaFoldDB" id="A0A7C6E9M0"/>
<reference evidence="1" key="1">
    <citation type="journal article" date="2020" name="mSystems">
        <title>Genome- and Community-Level Interaction Insights into Carbon Utilization and Element Cycling Functions of Hydrothermarchaeota in Hydrothermal Sediment.</title>
        <authorList>
            <person name="Zhou Z."/>
            <person name="Liu Y."/>
            <person name="Xu W."/>
            <person name="Pan J."/>
            <person name="Luo Z.H."/>
            <person name="Li M."/>
        </authorList>
    </citation>
    <scope>NUCLEOTIDE SEQUENCE [LARGE SCALE GENOMIC DNA]</scope>
    <source>
        <strain evidence="1">SpSt-1135</strain>
    </source>
</reference>
<proteinExistence type="predicted"/>
<feature type="non-terminal residue" evidence="1">
    <location>
        <position position="125"/>
    </location>
</feature>
<gene>
    <name evidence="1" type="ORF">ENM99_00320</name>
</gene>